<keyword evidence="3" id="KW-1185">Reference proteome</keyword>
<name>A0ABP3QLF6_9ACTN</name>
<evidence type="ECO:0000313" key="2">
    <source>
        <dbReference type="EMBL" id="GAA0591304.1"/>
    </source>
</evidence>
<comment type="caution">
    <text evidence="2">The sequence shown here is derived from an EMBL/GenBank/DDBJ whole genome shotgun (WGS) entry which is preliminary data.</text>
</comment>
<protein>
    <recommendedName>
        <fullName evidence="4">Kanamycin biosynthetic protein</fullName>
    </recommendedName>
</protein>
<reference evidence="3" key="1">
    <citation type="journal article" date="2019" name="Int. J. Syst. Evol. Microbiol.">
        <title>The Global Catalogue of Microorganisms (GCM) 10K type strain sequencing project: providing services to taxonomists for standard genome sequencing and annotation.</title>
        <authorList>
            <consortium name="The Broad Institute Genomics Platform"/>
            <consortium name="The Broad Institute Genome Sequencing Center for Infectious Disease"/>
            <person name="Wu L."/>
            <person name="Ma J."/>
        </authorList>
    </citation>
    <scope>NUCLEOTIDE SEQUENCE [LARGE SCALE GENOMIC DNA]</scope>
    <source>
        <strain evidence="3">JCM 5067</strain>
    </source>
</reference>
<feature type="compositionally biased region" description="Low complexity" evidence="1">
    <location>
        <begin position="63"/>
        <end position="93"/>
    </location>
</feature>
<dbReference type="EMBL" id="BAAACA010000012">
    <property type="protein sequence ID" value="GAA0591304.1"/>
    <property type="molecule type" value="Genomic_DNA"/>
</dbReference>
<evidence type="ECO:0008006" key="4">
    <source>
        <dbReference type="Google" id="ProtNLM"/>
    </source>
</evidence>
<gene>
    <name evidence="2" type="ORF">GCM10010394_20770</name>
</gene>
<dbReference type="Proteomes" id="UP001500668">
    <property type="component" value="Unassembled WGS sequence"/>
</dbReference>
<organism evidence="2 3">
    <name type="scientific">Streptomyces crystallinus</name>
    <dbReference type="NCBI Taxonomy" id="68191"/>
    <lineage>
        <taxon>Bacteria</taxon>
        <taxon>Bacillati</taxon>
        <taxon>Actinomycetota</taxon>
        <taxon>Actinomycetes</taxon>
        <taxon>Kitasatosporales</taxon>
        <taxon>Streptomycetaceae</taxon>
        <taxon>Streptomyces</taxon>
    </lineage>
</organism>
<sequence length="102" mass="10811">MGILDRFKDQAQNKADDVIESVGDRVDEKTGDRFTGQVDQAQEVARNKAREALGTHAGTEAEAQGPATQDPATQPPAEQAAAEQRPAEQSSSARGPEDQPPA</sequence>
<evidence type="ECO:0000313" key="3">
    <source>
        <dbReference type="Proteomes" id="UP001500668"/>
    </source>
</evidence>
<proteinExistence type="predicted"/>
<feature type="region of interest" description="Disordered" evidence="1">
    <location>
        <begin position="1"/>
        <end position="102"/>
    </location>
</feature>
<dbReference type="Pfam" id="PF14013">
    <property type="entry name" value="MT0933_antitox"/>
    <property type="match status" value="1"/>
</dbReference>
<dbReference type="RefSeq" id="WP_344072641.1">
    <property type="nucleotide sequence ID" value="NZ_BAAACA010000012.1"/>
</dbReference>
<accession>A0ABP3QLF6</accession>
<dbReference type="InterPro" id="IPR028037">
    <property type="entry name" value="Antitoxin_Rv0909/MT0933"/>
</dbReference>
<feature type="compositionally biased region" description="Basic and acidic residues" evidence="1">
    <location>
        <begin position="1"/>
        <end position="32"/>
    </location>
</feature>
<evidence type="ECO:0000256" key="1">
    <source>
        <dbReference type="SAM" id="MobiDB-lite"/>
    </source>
</evidence>